<evidence type="ECO:0000313" key="4">
    <source>
        <dbReference type="Proteomes" id="UP001211872"/>
    </source>
</evidence>
<sequence>MDVVTEFSLQLGSEVTYHGKSYQIRQLTGNLKTVVLEDAISGRLLRAPIAHLRPPSPAAEAATVPAIPLELVSDEQWAEAQKRLAIIQPLLARRGDGQLVQEAARRHRIGPATLYRWMNQFEATGQVSQLIPSRSSGGEGKTRLSAEVEALVRASVEEVHQTKQRFPLKRVYHDVTARCRRHGLTPPHVGTVRNRVLAIRQEKALRFRHGHKAADDQFRPHEGKYPGADFPLAVVQIDHTPGDVILVDDKTRTPLGKPWITMAIDVYSRLVVGLYISFETPGALGVGMCVANSLLPKEAWLHRLDVLGEWPCWGKMRKIYADNGKEFRGNMLKRACEEYGIDLEWRPVRKPNYGGHIERLLGTFANEIHELPGTTFSNPQQRGEYPSADKAALTLGEFERWLLHLIVNIYHKRVHTALGRTPLEVFEDGIYEKTGLPPRFQDELRVKLDFLPYFERTVQEYGVVLDYIHYYSDVLRPWVHALEGDSPKNKRKRKFIFKRDPRDISVLFFYDPEAKGYFEIPYRDLLRPPMTLWEHKQVLRQLESEGVTAVDEEALFSAYEKLREIEAQAVSQTRRVRRQRRQAKTESSRAKSIRQEMVSAKLTPDGSTPNELARSLPLVTGPIQPFDELEYEAFD</sequence>
<gene>
    <name evidence="3" type="ORF">O9Z63_14690</name>
</gene>
<reference evidence="3 4" key="1">
    <citation type="journal article" date="2011" name="Int. J. Syst. Evol. Microbiol.">
        <title>Hymenobacter yonginensis sp. nov., isolated from a mesotrophic artificial lake.</title>
        <authorList>
            <person name="Joung Y."/>
            <person name="Cho S.H."/>
            <person name="Kim H."/>
            <person name="Kim S.B."/>
            <person name="Joh K."/>
        </authorList>
    </citation>
    <scope>NUCLEOTIDE SEQUENCE [LARGE SCALE GENOMIC DNA]</scope>
    <source>
        <strain evidence="3 4">KCTC 22745</strain>
    </source>
</reference>
<name>A0ABY7PLF6_9BACT</name>
<evidence type="ECO:0000256" key="1">
    <source>
        <dbReference type="SAM" id="MobiDB-lite"/>
    </source>
</evidence>
<dbReference type="Gene3D" id="3.30.420.10">
    <property type="entry name" value="Ribonuclease H-like superfamily/Ribonuclease H"/>
    <property type="match status" value="1"/>
</dbReference>
<dbReference type="Pfam" id="PF09299">
    <property type="entry name" value="Mu-transpos_C"/>
    <property type="match status" value="1"/>
</dbReference>
<feature type="domain" description="Integrase catalytic" evidence="2">
    <location>
        <begin position="227"/>
        <end position="430"/>
    </location>
</feature>
<organism evidence="3 4">
    <name type="scientific">Hymenobacter yonginensis</name>
    <dbReference type="NCBI Taxonomy" id="748197"/>
    <lineage>
        <taxon>Bacteria</taxon>
        <taxon>Pseudomonadati</taxon>
        <taxon>Bacteroidota</taxon>
        <taxon>Cytophagia</taxon>
        <taxon>Cytophagales</taxon>
        <taxon>Hymenobacteraceae</taxon>
        <taxon>Hymenobacter</taxon>
    </lineage>
</organism>
<evidence type="ECO:0000259" key="2">
    <source>
        <dbReference type="PROSITE" id="PS50994"/>
    </source>
</evidence>
<dbReference type="SUPFAM" id="SSF53098">
    <property type="entry name" value="Ribonuclease H-like"/>
    <property type="match status" value="1"/>
</dbReference>
<dbReference type="RefSeq" id="WP_270126012.1">
    <property type="nucleotide sequence ID" value="NZ_CP115396.1"/>
</dbReference>
<dbReference type="InterPro" id="IPR001584">
    <property type="entry name" value="Integrase_cat-core"/>
</dbReference>
<proteinExistence type="predicted"/>
<dbReference type="InterPro" id="IPR012337">
    <property type="entry name" value="RNaseH-like_sf"/>
</dbReference>
<keyword evidence="4" id="KW-1185">Reference proteome</keyword>
<dbReference type="EMBL" id="CP115396">
    <property type="protein sequence ID" value="WBO83621.1"/>
    <property type="molecule type" value="Genomic_DNA"/>
</dbReference>
<protein>
    <submittedName>
        <fullName evidence="3">DDE-type integrase/transposase/recombinase</fullName>
    </submittedName>
</protein>
<accession>A0ABY7PLF6</accession>
<dbReference type="PROSITE" id="PS50994">
    <property type="entry name" value="INTEGRASE"/>
    <property type="match status" value="1"/>
</dbReference>
<dbReference type="Proteomes" id="UP001211872">
    <property type="component" value="Chromosome"/>
</dbReference>
<evidence type="ECO:0000313" key="3">
    <source>
        <dbReference type="EMBL" id="WBO83621.1"/>
    </source>
</evidence>
<dbReference type="InterPro" id="IPR015378">
    <property type="entry name" value="Transposase-like_Mu_C"/>
</dbReference>
<dbReference type="InterPro" id="IPR036397">
    <property type="entry name" value="RNaseH_sf"/>
</dbReference>
<dbReference type="Pfam" id="PF13551">
    <property type="entry name" value="HTH_29"/>
    <property type="match status" value="1"/>
</dbReference>
<feature type="region of interest" description="Disordered" evidence="1">
    <location>
        <begin position="573"/>
        <end position="594"/>
    </location>
</feature>